<feature type="non-terminal residue" evidence="1">
    <location>
        <position position="1"/>
    </location>
</feature>
<evidence type="ECO:0000313" key="1">
    <source>
        <dbReference type="EMBL" id="CAG8697259.1"/>
    </source>
</evidence>
<gene>
    <name evidence="1" type="ORF">RPERSI_LOCUS9846</name>
</gene>
<dbReference type="Proteomes" id="UP000789920">
    <property type="component" value="Unassembled WGS sequence"/>
</dbReference>
<proteinExistence type="predicted"/>
<feature type="non-terminal residue" evidence="1">
    <location>
        <position position="374"/>
    </location>
</feature>
<accession>A0ACA9PFI2</accession>
<evidence type="ECO:0000313" key="2">
    <source>
        <dbReference type="Proteomes" id="UP000789920"/>
    </source>
</evidence>
<protein>
    <submittedName>
        <fullName evidence="1">34237_t:CDS:1</fullName>
    </submittedName>
</protein>
<organism evidence="1 2">
    <name type="scientific">Racocetra persica</name>
    <dbReference type="NCBI Taxonomy" id="160502"/>
    <lineage>
        <taxon>Eukaryota</taxon>
        <taxon>Fungi</taxon>
        <taxon>Fungi incertae sedis</taxon>
        <taxon>Mucoromycota</taxon>
        <taxon>Glomeromycotina</taxon>
        <taxon>Glomeromycetes</taxon>
        <taxon>Diversisporales</taxon>
        <taxon>Gigasporaceae</taxon>
        <taxon>Racocetra</taxon>
    </lineage>
</organism>
<sequence length="374" mass="42174">TTTTTTNVATSSDSTTVCSVSIADIAILRTEAKDLPCLFNFFAEDYPGNAPMVENKAKGLVKYLSKLSPLLEKVGDSVFYVPIKKTKKKVLSDNEINFCNSGIQVSLPEYSCDFGIQVLLPNPEYENSLLNYSPSQWLMMHNPVVVEFIKTLTYNENEDHYEGEKLFKCAVAIDNIYGIKYLKYVSSINLALLAIKYSIAKSKTIIDIDSYIINTGSFTKFINWQETLAGNSDPFPNGLVFIAFDNEQKGQKNYLDHGYNKVIFHTVTKKNEEINVIDDLITNQSAKTKNQKQCHDCGKKDIENSKRKCPQYHAKLLTLAETQQEKEQTISDKKEKNSIKPLTFRPYQPKESKSGKSNESTSSISITQNLEPQD</sequence>
<name>A0ACA9PFI2_9GLOM</name>
<dbReference type="EMBL" id="CAJVQC010018934">
    <property type="protein sequence ID" value="CAG8697259.1"/>
    <property type="molecule type" value="Genomic_DNA"/>
</dbReference>
<keyword evidence="2" id="KW-1185">Reference proteome</keyword>
<reference evidence="1" key="1">
    <citation type="submission" date="2021-06" db="EMBL/GenBank/DDBJ databases">
        <authorList>
            <person name="Kallberg Y."/>
            <person name="Tangrot J."/>
            <person name="Rosling A."/>
        </authorList>
    </citation>
    <scope>NUCLEOTIDE SEQUENCE</scope>
    <source>
        <strain evidence="1">MA461A</strain>
    </source>
</reference>
<comment type="caution">
    <text evidence="1">The sequence shown here is derived from an EMBL/GenBank/DDBJ whole genome shotgun (WGS) entry which is preliminary data.</text>
</comment>